<evidence type="ECO:0000259" key="1">
    <source>
        <dbReference type="Pfam" id="PF00534"/>
    </source>
</evidence>
<keyword evidence="3" id="KW-1185">Reference proteome</keyword>
<dbReference type="Proteomes" id="UP000838672">
    <property type="component" value="Unassembled WGS sequence"/>
</dbReference>
<dbReference type="InterPro" id="IPR050194">
    <property type="entry name" value="Glycosyltransferase_grp1"/>
</dbReference>
<dbReference type="Gene3D" id="3.40.50.2000">
    <property type="entry name" value="Glycogen Phosphorylase B"/>
    <property type="match status" value="2"/>
</dbReference>
<dbReference type="RefSeq" id="WP_237466730.1">
    <property type="nucleotide sequence ID" value="NZ_CAKLDI010000001.1"/>
</dbReference>
<sequence>MTIYLFSTRLGNGRGGISTALLGYVSSLENKVNIRLCETHSFDGKLKSFFLAVKNALQVKQGDYCWFHVGSWFSMVRKLFIIFICKAKGGRIITHFHSQNTIRYIKHPVLGKVISLLVILSEKVVVLTPWWKQVFESNGFTSNLIVSPNPLDENLSYAACECSKRKNESNSEVASNVRILSMSRLEKGKGFDRVILALKILPDYYTLQIAGDGSELEFLKELVLQHQLQSRVQFLGWVDYDKKIELLKNNDLFCLPSKFDSFGMVYIEAMAVNLPVVALNYQAIPDVVPGEFGVLCDDDEPQTLADAIIAASHKRNKNSASFVLATYSAEKITDDFLREINYDR</sequence>
<dbReference type="InterPro" id="IPR001296">
    <property type="entry name" value="Glyco_trans_1"/>
</dbReference>
<protein>
    <submittedName>
        <fullName evidence="2">D-inositol-3-phosphate glycosyltransferase</fullName>
        <ecNumber evidence="2">2.4.1.250</ecNumber>
    </submittedName>
</protein>
<dbReference type="EMBL" id="CAKLDI010000001">
    <property type="protein sequence ID" value="CAH0534281.1"/>
    <property type="molecule type" value="Genomic_DNA"/>
</dbReference>
<organism evidence="2 3">
    <name type="scientific">Vibrio stylophorae</name>
    <dbReference type="NCBI Taxonomy" id="659351"/>
    <lineage>
        <taxon>Bacteria</taxon>
        <taxon>Pseudomonadati</taxon>
        <taxon>Pseudomonadota</taxon>
        <taxon>Gammaproteobacteria</taxon>
        <taxon>Vibrionales</taxon>
        <taxon>Vibrionaceae</taxon>
        <taxon>Vibrio</taxon>
    </lineage>
</organism>
<feature type="domain" description="Glycosyl transferase family 1" evidence="1">
    <location>
        <begin position="175"/>
        <end position="318"/>
    </location>
</feature>
<dbReference type="SUPFAM" id="SSF53756">
    <property type="entry name" value="UDP-Glycosyltransferase/glycogen phosphorylase"/>
    <property type="match status" value="1"/>
</dbReference>
<evidence type="ECO:0000313" key="3">
    <source>
        <dbReference type="Proteomes" id="UP000838672"/>
    </source>
</evidence>
<accession>A0ABN8DWA9</accession>
<dbReference type="PANTHER" id="PTHR45947">
    <property type="entry name" value="SULFOQUINOVOSYL TRANSFERASE SQD2"/>
    <property type="match status" value="1"/>
</dbReference>
<evidence type="ECO:0000313" key="2">
    <source>
        <dbReference type="EMBL" id="CAH0534281.1"/>
    </source>
</evidence>
<gene>
    <name evidence="2" type="primary">mshA_1</name>
    <name evidence="2" type="ORF">VST7929_02197</name>
</gene>
<dbReference type="GO" id="GO:0102710">
    <property type="term" value="F:D-inositol-3-phosphate glycosyltransferase activity"/>
    <property type="evidence" value="ECO:0007669"/>
    <property type="project" value="UniProtKB-EC"/>
</dbReference>
<reference evidence="2" key="1">
    <citation type="submission" date="2021-11" db="EMBL/GenBank/DDBJ databases">
        <authorList>
            <person name="Rodrigo-Torres L."/>
            <person name="Arahal R. D."/>
            <person name="Lucena T."/>
        </authorList>
    </citation>
    <scope>NUCLEOTIDE SEQUENCE</scope>
    <source>
        <strain evidence="2">CECT 7929</strain>
    </source>
</reference>
<name>A0ABN8DWA9_9VIBR</name>
<keyword evidence="2" id="KW-0808">Transferase</keyword>
<dbReference type="Pfam" id="PF00534">
    <property type="entry name" value="Glycos_transf_1"/>
    <property type="match status" value="1"/>
</dbReference>
<comment type="caution">
    <text evidence="2">The sequence shown here is derived from an EMBL/GenBank/DDBJ whole genome shotgun (WGS) entry which is preliminary data.</text>
</comment>
<dbReference type="PANTHER" id="PTHR45947:SF3">
    <property type="entry name" value="SULFOQUINOVOSYL TRANSFERASE SQD2"/>
    <property type="match status" value="1"/>
</dbReference>
<proteinExistence type="predicted"/>
<keyword evidence="2" id="KW-0328">Glycosyltransferase</keyword>
<dbReference type="CDD" id="cd03801">
    <property type="entry name" value="GT4_PimA-like"/>
    <property type="match status" value="1"/>
</dbReference>
<dbReference type="EC" id="2.4.1.250" evidence="2"/>